<dbReference type="EMBL" id="PYMC01000008">
    <property type="protein sequence ID" value="PSW04727.1"/>
    <property type="molecule type" value="Genomic_DNA"/>
</dbReference>
<protein>
    <submittedName>
        <fullName evidence="1">MSHA biogenesis protein MshK</fullName>
    </submittedName>
</protein>
<sequence length="97" mass="10594">MTMLVSTAQASQDPTAPLGWQAPAKKQLSHRARLPELQSIICAEETNCTVIMNDVAIGLGGRVSGYTLSDIKNDHVTVTRGGKQWRLELFAENIKTN</sequence>
<gene>
    <name evidence="1" type="ORF">C9I89_12135</name>
</gene>
<proteinExistence type="predicted"/>
<name>A0A2T3MXL1_9GAMM</name>
<dbReference type="OrthoDB" id="5917619at2"/>
<keyword evidence="2" id="KW-1185">Reference proteome</keyword>
<organism evidence="1 2">
    <name type="scientific">Photobacterium lipolyticum</name>
    <dbReference type="NCBI Taxonomy" id="266810"/>
    <lineage>
        <taxon>Bacteria</taxon>
        <taxon>Pseudomonadati</taxon>
        <taxon>Pseudomonadota</taxon>
        <taxon>Gammaproteobacteria</taxon>
        <taxon>Vibrionales</taxon>
        <taxon>Vibrionaceae</taxon>
        <taxon>Photobacterium</taxon>
    </lineage>
</organism>
<comment type="caution">
    <text evidence="1">The sequence shown here is derived from an EMBL/GenBank/DDBJ whole genome shotgun (WGS) entry which is preliminary data.</text>
</comment>
<evidence type="ECO:0000313" key="1">
    <source>
        <dbReference type="EMBL" id="PSW04727.1"/>
    </source>
</evidence>
<evidence type="ECO:0000313" key="2">
    <source>
        <dbReference type="Proteomes" id="UP000240904"/>
    </source>
</evidence>
<accession>A0A2T3MXL1</accession>
<reference evidence="1 2" key="1">
    <citation type="submission" date="2018-03" db="EMBL/GenBank/DDBJ databases">
        <title>Whole genome sequencing of Histamine producing bacteria.</title>
        <authorList>
            <person name="Butler K."/>
        </authorList>
    </citation>
    <scope>NUCLEOTIDE SEQUENCE [LARGE SCALE GENOMIC DNA]</scope>
    <source>
        <strain evidence="1 2">DSM 16190</strain>
    </source>
</reference>
<dbReference type="Proteomes" id="UP000240904">
    <property type="component" value="Unassembled WGS sequence"/>
</dbReference>
<dbReference type="AlphaFoldDB" id="A0A2T3MXL1"/>